<evidence type="ECO:0000256" key="7">
    <source>
        <dbReference type="RuleBase" id="RU003942"/>
    </source>
</evidence>
<dbReference type="GO" id="GO:0005886">
    <property type="term" value="C:plasma membrane"/>
    <property type="evidence" value="ECO:0007669"/>
    <property type="project" value="UniProtKB-SubCell"/>
</dbReference>
<evidence type="ECO:0000256" key="4">
    <source>
        <dbReference type="ARBA" id="ARBA00022692"/>
    </source>
</evidence>
<dbReference type="Pfam" id="PF00893">
    <property type="entry name" value="Multi_Drug_Res"/>
    <property type="match status" value="1"/>
</dbReference>
<evidence type="ECO:0000256" key="2">
    <source>
        <dbReference type="ARBA" id="ARBA00022448"/>
    </source>
</evidence>
<keyword evidence="10" id="KW-1185">Reference proteome</keyword>
<dbReference type="InterPro" id="IPR045324">
    <property type="entry name" value="Small_multidrug_res"/>
</dbReference>
<comment type="similarity">
    <text evidence="7">Belongs to the drug/metabolite transporter (DMT) superfamily. Small multidrug resistance (SMR) (TC 2.A.7.1) family.</text>
</comment>
<feature type="transmembrane region" description="Helical" evidence="8">
    <location>
        <begin position="26"/>
        <end position="46"/>
    </location>
</feature>
<organism evidence="9 10">
    <name type="scientific">Streptomyces tardus</name>
    <dbReference type="NCBI Taxonomy" id="2780544"/>
    <lineage>
        <taxon>Bacteria</taxon>
        <taxon>Bacillati</taxon>
        <taxon>Actinomycetota</taxon>
        <taxon>Actinomycetes</taxon>
        <taxon>Kitasatosporales</taxon>
        <taxon>Streptomycetaceae</taxon>
        <taxon>Streptomyces</taxon>
    </lineage>
</organism>
<dbReference type="FunFam" id="1.10.3730.20:FF:000001">
    <property type="entry name" value="Quaternary ammonium compound resistance transporter SugE"/>
    <property type="match status" value="1"/>
</dbReference>
<feature type="transmembrane region" description="Helical" evidence="8">
    <location>
        <begin position="85"/>
        <end position="106"/>
    </location>
</feature>
<comment type="caution">
    <text evidence="9">The sequence shown here is derived from an EMBL/GenBank/DDBJ whole genome shotgun (WGS) entry which is preliminary data.</text>
</comment>
<proteinExistence type="inferred from homology"/>
<dbReference type="InterPro" id="IPR000390">
    <property type="entry name" value="Small_drug/metabolite_transptr"/>
</dbReference>
<evidence type="ECO:0000256" key="1">
    <source>
        <dbReference type="ARBA" id="ARBA00004651"/>
    </source>
</evidence>
<dbReference type="PANTHER" id="PTHR30561:SF1">
    <property type="entry name" value="MULTIDRUG TRANSPORTER EMRE"/>
    <property type="match status" value="1"/>
</dbReference>
<gene>
    <name evidence="9" type="ORF">JGS22_019180</name>
</gene>
<dbReference type="EMBL" id="JAELVF020000001">
    <property type="protein sequence ID" value="MBU7599687.1"/>
    <property type="molecule type" value="Genomic_DNA"/>
</dbReference>
<evidence type="ECO:0000313" key="9">
    <source>
        <dbReference type="EMBL" id="MBU7599687.1"/>
    </source>
</evidence>
<comment type="subcellular location">
    <subcellularLocation>
        <location evidence="1 7">Cell membrane</location>
        <topology evidence="1 7">Multi-pass membrane protein</topology>
    </subcellularLocation>
</comment>
<keyword evidence="5 8" id="KW-1133">Transmembrane helix</keyword>
<keyword evidence="3" id="KW-1003">Cell membrane</keyword>
<dbReference type="Proteomes" id="UP000694501">
    <property type="component" value="Unassembled WGS sequence"/>
</dbReference>
<evidence type="ECO:0000256" key="5">
    <source>
        <dbReference type="ARBA" id="ARBA00022989"/>
    </source>
</evidence>
<dbReference type="GO" id="GO:0022857">
    <property type="term" value="F:transmembrane transporter activity"/>
    <property type="evidence" value="ECO:0007669"/>
    <property type="project" value="InterPro"/>
</dbReference>
<feature type="transmembrane region" description="Helical" evidence="8">
    <location>
        <begin position="58"/>
        <end position="79"/>
    </location>
</feature>
<evidence type="ECO:0000313" key="10">
    <source>
        <dbReference type="Proteomes" id="UP000694501"/>
    </source>
</evidence>
<dbReference type="Gene3D" id="1.10.3730.20">
    <property type="match status" value="1"/>
</dbReference>
<dbReference type="RefSeq" id="WP_211038821.1">
    <property type="nucleotide sequence ID" value="NZ_JAELVF020000001.1"/>
</dbReference>
<evidence type="ECO:0000256" key="6">
    <source>
        <dbReference type="ARBA" id="ARBA00023136"/>
    </source>
</evidence>
<reference evidence="9" key="1">
    <citation type="submission" date="2021-06" db="EMBL/GenBank/DDBJ databases">
        <title>Sequencing of actinobacteria type strains.</title>
        <authorList>
            <person name="Nguyen G.-S."/>
            <person name="Wentzel A."/>
        </authorList>
    </citation>
    <scope>NUCLEOTIDE SEQUENCE</scope>
    <source>
        <strain evidence="9">P38-E01</strain>
    </source>
</reference>
<dbReference type="InterPro" id="IPR037185">
    <property type="entry name" value="EmrE-like"/>
</dbReference>
<dbReference type="SUPFAM" id="SSF103481">
    <property type="entry name" value="Multidrug resistance efflux transporter EmrE"/>
    <property type="match status" value="1"/>
</dbReference>
<keyword evidence="6 8" id="KW-0472">Membrane</keyword>
<sequence>MTYATLAAAILAEVLATTSMKYSDGFTRLWPSLGTAVGYLIAFYLLSLTLREMSVGTAYAIWAGAGTAAVALIGMVFIGESVSPAKVAGVLLVIAGVVVLNLGGAAH</sequence>
<dbReference type="PANTHER" id="PTHR30561">
    <property type="entry name" value="SMR FAMILY PROTON-DEPENDENT DRUG EFFLUX TRANSPORTER SUGE"/>
    <property type="match status" value="1"/>
</dbReference>
<name>A0A949JGP7_9ACTN</name>
<keyword evidence="2" id="KW-0813">Transport</keyword>
<accession>A0A949JGP7</accession>
<protein>
    <submittedName>
        <fullName evidence="9">Multidrug efflux SMR transporter</fullName>
    </submittedName>
</protein>
<evidence type="ECO:0000256" key="8">
    <source>
        <dbReference type="SAM" id="Phobius"/>
    </source>
</evidence>
<evidence type="ECO:0000256" key="3">
    <source>
        <dbReference type="ARBA" id="ARBA00022475"/>
    </source>
</evidence>
<dbReference type="AlphaFoldDB" id="A0A949JGP7"/>
<keyword evidence="4 7" id="KW-0812">Transmembrane</keyword>